<name>A0A1Q5SYE0_9BACL</name>
<evidence type="ECO:0000313" key="2">
    <source>
        <dbReference type="Proteomes" id="UP000186030"/>
    </source>
</evidence>
<reference evidence="2" key="2">
    <citation type="submission" date="2017-01" db="EMBL/GenBank/DDBJ databases">
        <title>Genome sequencing and annotation of Geobacillus sp. 1017, a Hydrocarbon-Oxidizing Thermophilic Bacterium Isolated from a Heavy Oil Reservoir (China).</title>
        <authorList>
            <person name="Kadnikov V.V."/>
            <person name="Mardanov A.V."/>
            <person name="Poltaraus A.B."/>
            <person name="Sokolova D.S."/>
            <person name="Semenova E.M."/>
            <person name="Ravin N.V."/>
            <person name="Tourova T.P."/>
            <person name="Nazina T.N."/>
        </authorList>
    </citation>
    <scope>NUCLEOTIDE SEQUENCE [LARGE SCALE GENOMIC DNA]</scope>
    <source>
        <strain evidence="2">1017</strain>
    </source>
</reference>
<organism evidence="1 2">
    <name type="scientific">Geobacillus proteiniphilus</name>
    <dbReference type="NCBI Taxonomy" id="860353"/>
    <lineage>
        <taxon>Bacteria</taxon>
        <taxon>Bacillati</taxon>
        <taxon>Bacillota</taxon>
        <taxon>Bacilli</taxon>
        <taxon>Bacillales</taxon>
        <taxon>Anoxybacillaceae</taxon>
        <taxon>Geobacillus</taxon>
    </lineage>
</organism>
<proteinExistence type="predicted"/>
<reference evidence="1 2" key="1">
    <citation type="submission" date="2016-11" db="EMBL/GenBank/DDBJ databases">
        <authorList>
            <person name="Kadnikov V."/>
            <person name="Nazina T."/>
        </authorList>
    </citation>
    <scope>NUCLEOTIDE SEQUENCE [LARGE SCALE GENOMIC DNA]</scope>
    <source>
        <strain evidence="1 2">1017</strain>
    </source>
</reference>
<dbReference type="Proteomes" id="UP000186030">
    <property type="component" value="Unassembled WGS sequence"/>
</dbReference>
<sequence>MLACLRRHGHRKQKSTMLVKKLAVNRHIFPLSFSIIENR</sequence>
<gene>
    <name evidence="1" type="ORF">BRO54_2198</name>
</gene>
<dbReference type="EMBL" id="MQMG01000027">
    <property type="protein sequence ID" value="OKO92906.1"/>
    <property type="molecule type" value="Genomic_DNA"/>
</dbReference>
<protein>
    <submittedName>
        <fullName evidence="1">Uncharacterized protein</fullName>
    </submittedName>
</protein>
<comment type="caution">
    <text evidence="1">The sequence shown here is derived from an EMBL/GenBank/DDBJ whole genome shotgun (WGS) entry which is preliminary data.</text>
</comment>
<evidence type="ECO:0000313" key="1">
    <source>
        <dbReference type="EMBL" id="OKO92906.1"/>
    </source>
</evidence>
<dbReference type="AlphaFoldDB" id="A0A1Q5SYE0"/>
<accession>A0A1Q5SYE0</accession>